<dbReference type="PANTHER" id="PTHR43375">
    <property type="entry name" value="OROTIDINE 5'-PHOSPHATE DECARBOXYLASE"/>
    <property type="match status" value="1"/>
</dbReference>
<evidence type="ECO:0000256" key="2">
    <source>
        <dbReference type="ARBA" id="ARBA00008847"/>
    </source>
</evidence>
<dbReference type="SUPFAM" id="SSF51366">
    <property type="entry name" value="Ribulose-phoshate binding barrel"/>
    <property type="match status" value="1"/>
</dbReference>
<dbReference type="EC" id="4.1.1.23" evidence="7"/>
<reference evidence="9 10" key="1">
    <citation type="journal article" date="2018" name="J. Microbiol.">
        <title>Leifsonia flava sp. nov., a novel actinobacterium isolated from the rhizosphere of Aquilegia viridiflora.</title>
        <authorList>
            <person name="Cai Y."/>
            <person name="Tao W.Z."/>
            <person name="Ma Y.J."/>
            <person name="Cheng J."/>
            <person name="Zhang M.Y."/>
            <person name="Zhang Y.X."/>
        </authorList>
    </citation>
    <scope>NUCLEOTIDE SEQUENCE [LARGE SCALE GENOMIC DNA]</scope>
    <source>
        <strain evidence="9 10">SYP-B2174</strain>
    </source>
</reference>
<dbReference type="PROSITE" id="PS00156">
    <property type="entry name" value="OMPDECASE"/>
    <property type="match status" value="1"/>
</dbReference>
<keyword evidence="5 9" id="KW-0456">Lyase</keyword>
<dbReference type="InterPro" id="IPR011060">
    <property type="entry name" value="RibuloseP-bd_barrel"/>
</dbReference>
<evidence type="ECO:0000313" key="10">
    <source>
        <dbReference type="Proteomes" id="UP000298127"/>
    </source>
</evidence>
<dbReference type="Proteomes" id="UP000298127">
    <property type="component" value="Unassembled WGS sequence"/>
</dbReference>
<dbReference type="InterPro" id="IPR018089">
    <property type="entry name" value="OMPdecase_AS"/>
</dbReference>
<sequence length="285" mass="29369">MSVTPFGDRLGAAFDRFGHLCVGIDPHAWLLDRWGLEDNAIGAREFGLRVIGAAHGRAGIVKPQVSFFERHGSAGFAALERVLAEARSAGILTIADAKRGDIGSTMEAYAEAWLRPGSPLEADAVTASPYLGVGSLASSLDYAAARGKGVFVLAATSNPEAARVQDARVTATGATVAGDVIDALTGWNAQQGGSRFGSAGVVIGATVALADFGIDIGAEQPTATLPVLAPGFGHQGADPRDTRRIFGNLTPGVIVSESRTILEAGPEGVADAIARRSEEVESHRG</sequence>
<comment type="catalytic activity">
    <reaction evidence="6">
        <text>orotidine 5'-phosphate + H(+) = UMP + CO2</text>
        <dbReference type="Rhea" id="RHEA:11596"/>
        <dbReference type="ChEBI" id="CHEBI:15378"/>
        <dbReference type="ChEBI" id="CHEBI:16526"/>
        <dbReference type="ChEBI" id="CHEBI:57538"/>
        <dbReference type="ChEBI" id="CHEBI:57865"/>
        <dbReference type="EC" id="4.1.1.23"/>
    </reaction>
</comment>
<evidence type="ECO:0000256" key="3">
    <source>
        <dbReference type="ARBA" id="ARBA00022793"/>
    </source>
</evidence>
<dbReference type="GO" id="GO:0044205">
    <property type="term" value="P:'de novo' UMP biosynthetic process"/>
    <property type="evidence" value="ECO:0007669"/>
    <property type="project" value="UniProtKB-UniPathway"/>
</dbReference>
<evidence type="ECO:0000313" key="9">
    <source>
        <dbReference type="EMBL" id="TFV98965.1"/>
    </source>
</evidence>
<dbReference type="InterPro" id="IPR011995">
    <property type="entry name" value="OMPdecase_type-2"/>
</dbReference>
<dbReference type="PANTHER" id="PTHR43375:SF1">
    <property type="entry name" value="OROTIDINE 5'-PHOSPHATE DECARBOXYLASE"/>
    <property type="match status" value="1"/>
</dbReference>
<dbReference type="Pfam" id="PF00215">
    <property type="entry name" value="OMPdecase"/>
    <property type="match status" value="1"/>
</dbReference>
<feature type="domain" description="Orotidine 5'-phosphate decarboxylase" evidence="8">
    <location>
        <begin position="19"/>
        <end position="273"/>
    </location>
</feature>
<dbReference type="InterPro" id="IPR013785">
    <property type="entry name" value="Aldolase_TIM"/>
</dbReference>
<dbReference type="InterPro" id="IPR001754">
    <property type="entry name" value="OMPdeCOase_dom"/>
</dbReference>
<accession>A0A4Y9R683</accession>
<organism evidence="9 10">
    <name type="scientific">Orlajensenia leifsoniae</name>
    <dbReference type="NCBI Taxonomy" id="2561933"/>
    <lineage>
        <taxon>Bacteria</taxon>
        <taxon>Bacillati</taxon>
        <taxon>Actinomycetota</taxon>
        <taxon>Actinomycetes</taxon>
        <taxon>Micrococcales</taxon>
        <taxon>Microbacteriaceae</taxon>
        <taxon>Orlajensenia</taxon>
    </lineage>
</organism>
<evidence type="ECO:0000256" key="7">
    <source>
        <dbReference type="NCBIfam" id="TIGR02127"/>
    </source>
</evidence>
<keyword evidence="10" id="KW-1185">Reference proteome</keyword>
<dbReference type="UniPathway" id="UPA00070">
    <property type="reaction ID" value="UER00120"/>
</dbReference>
<evidence type="ECO:0000256" key="6">
    <source>
        <dbReference type="ARBA" id="ARBA00049157"/>
    </source>
</evidence>
<evidence type="ECO:0000256" key="4">
    <source>
        <dbReference type="ARBA" id="ARBA00022975"/>
    </source>
</evidence>
<evidence type="ECO:0000256" key="1">
    <source>
        <dbReference type="ARBA" id="ARBA00004861"/>
    </source>
</evidence>
<keyword evidence="3" id="KW-0210">Decarboxylase</keyword>
<dbReference type="Gene3D" id="3.20.20.70">
    <property type="entry name" value="Aldolase class I"/>
    <property type="match status" value="1"/>
</dbReference>
<comment type="pathway">
    <text evidence="1">Pyrimidine metabolism; UMP biosynthesis via de novo pathway; UMP from orotate: step 2/2.</text>
</comment>
<dbReference type="AlphaFoldDB" id="A0A4Y9R683"/>
<dbReference type="NCBIfam" id="TIGR02127">
    <property type="entry name" value="pyrF_sub2"/>
    <property type="match status" value="1"/>
</dbReference>
<dbReference type="EMBL" id="SPQZ01000002">
    <property type="protein sequence ID" value="TFV98965.1"/>
    <property type="molecule type" value="Genomic_DNA"/>
</dbReference>
<dbReference type="SMART" id="SM00934">
    <property type="entry name" value="OMPdecase"/>
    <property type="match status" value="1"/>
</dbReference>
<evidence type="ECO:0000259" key="8">
    <source>
        <dbReference type="SMART" id="SM00934"/>
    </source>
</evidence>
<keyword evidence="4" id="KW-0665">Pyrimidine biosynthesis</keyword>
<proteinExistence type="inferred from homology"/>
<dbReference type="CDD" id="cd04725">
    <property type="entry name" value="OMP_decarboxylase_like"/>
    <property type="match status" value="1"/>
</dbReference>
<comment type="caution">
    <text evidence="9">The sequence shown here is derived from an EMBL/GenBank/DDBJ whole genome shotgun (WGS) entry which is preliminary data.</text>
</comment>
<gene>
    <name evidence="9" type="primary">pyrF</name>
    <name evidence="9" type="ORF">E4M00_05575</name>
</gene>
<evidence type="ECO:0000256" key="5">
    <source>
        <dbReference type="ARBA" id="ARBA00023239"/>
    </source>
</evidence>
<dbReference type="GO" id="GO:0004590">
    <property type="term" value="F:orotidine-5'-phosphate decarboxylase activity"/>
    <property type="evidence" value="ECO:0007669"/>
    <property type="project" value="UniProtKB-UniRule"/>
</dbReference>
<protein>
    <recommendedName>
        <fullName evidence="7">Orotidine-5'-phosphate decarboxylase</fullName>
        <ecNumber evidence="7">4.1.1.23</ecNumber>
    </recommendedName>
</protein>
<comment type="similarity">
    <text evidence="2">Belongs to the OMP decarboxylase family. Type 2 subfamily.</text>
</comment>
<dbReference type="GO" id="GO:0006207">
    <property type="term" value="P:'de novo' pyrimidine nucleobase biosynthetic process"/>
    <property type="evidence" value="ECO:0007669"/>
    <property type="project" value="InterPro"/>
</dbReference>
<name>A0A4Y9R683_9MICO</name>
<dbReference type="RefSeq" id="WP_135119471.1">
    <property type="nucleotide sequence ID" value="NZ_SPQZ01000002.1"/>
</dbReference>